<accession>A0ABR0JPU5</accession>
<feature type="compositionally biased region" description="Basic residues" evidence="1">
    <location>
        <begin position="1"/>
        <end position="10"/>
    </location>
</feature>
<feature type="region of interest" description="Disordered" evidence="1">
    <location>
        <begin position="1"/>
        <end position="39"/>
    </location>
</feature>
<dbReference type="Gene3D" id="3.10.290.30">
    <property type="entry name" value="MM3350-like"/>
    <property type="match status" value="1"/>
</dbReference>
<dbReference type="PANTHER" id="PTHR41878:SF1">
    <property type="entry name" value="TNPR PROTEIN"/>
    <property type="match status" value="1"/>
</dbReference>
<protein>
    <recommendedName>
        <fullName evidence="2">Plasmid pRiA4b Orf3-like domain-containing protein</fullName>
    </recommendedName>
</protein>
<organism evidence="3 4">
    <name type="scientific">Exophiala sideris</name>
    <dbReference type="NCBI Taxonomy" id="1016849"/>
    <lineage>
        <taxon>Eukaryota</taxon>
        <taxon>Fungi</taxon>
        <taxon>Dikarya</taxon>
        <taxon>Ascomycota</taxon>
        <taxon>Pezizomycotina</taxon>
        <taxon>Eurotiomycetes</taxon>
        <taxon>Chaetothyriomycetidae</taxon>
        <taxon>Chaetothyriales</taxon>
        <taxon>Herpotrichiellaceae</taxon>
        <taxon>Exophiala</taxon>
    </lineage>
</organism>
<dbReference type="EMBL" id="JAVRRF010000001">
    <property type="protein sequence ID" value="KAK5067978.1"/>
    <property type="molecule type" value="Genomic_DNA"/>
</dbReference>
<evidence type="ECO:0000259" key="2">
    <source>
        <dbReference type="Pfam" id="PF07929"/>
    </source>
</evidence>
<keyword evidence="4" id="KW-1185">Reference proteome</keyword>
<dbReference type="InterPro" id="IPR024047">
    <property type="entry name" value="MM3350-like_sf"/>
</dbReference>
<dbReference type="PANTHER" id="PTHR41878">
    <property type="entry name" value="LEXA REPRESSOR-RELATED"/>
    <property type="match status" value="1"/>
</dbReference>
<dbReference type="SUPFAM" id="SSF159941">
    <property type="entry name" value="MM3350-like"/>
    <property type="match status" value="1"/>
</dbReference>
<proteinExistence type="predicted"/>
<feature type="compositionally biased region" description="Polar residues" evidence="1">
    <location>
        <begin position="19"/>
        <end position="31"/>
    </location>
</feature>
<dbReference type="Pfam" id="PF07929">
    <property type="entry name" value="PRiA4_ORF3"/>
    <property type="match status" value="1"/>
</dbReference>
<name>A0ABR0JPU5_9EURO</name>
<dbReference type="InterPro" id="IPR012912">
    <property type="entry name" value="Plasmid_pRiA4b_Orf3-like"/>
</dbReference>
<evidence type="ECO:0000313" key="4">
    <source>
        <dbReference type="Proteomes" id="UP001345691"/>
    </source>
</evidence>
<feature type="domain" description="Plasmid pRiA4b Orf3-like" evidence="2">
    <location>
        <begin position="50"/>
        <end position="238"/>
    </location>
</feature>
<sequence>MPKVSKARTSQRKDPLQGTHKSASTSKTNGASRPPTAEHPPNYLFHCLMIDSEDPMIQRMLSVPSTFTLEQMHEVLQVSFGWANSHLWQFKLHRIFSTEKEEEEDLGENGNMPLLTFVTDPEDRVSTHPWPEEDLKSASEWKLSDIFENDEYRSKVNLRYEYDFGDSWEHHITFLGIEDPGHRKALMPDAEYDIPVCFGGEGHPCAEDCGGAPGWEHLKEVLTKKSRDPELKDWYKRYCANGDPKGLDPYKWNIVKVNDRLAKLKA</sequence>
<reference evidence="3 4" key="1">
    <citation type="submission" date="2023-08" db="EMBL/GenBank/DDBJ databases">
        <title>Black Yeasts Isolated from many extreme environments.</title>
        <authorList>
            <person name="Coleine C."/>
            <person name="Stajich J.E."/>
            <person name="Selbmann L."/>
        </authorList>
    </citation>
    <scope>NUCLEOTIDE SEQUENCE [LARGE SCALE GENOMIC DNA]</scope>
    <source>
        <strain evidence="3 4">CCFEE 6328</strain>
    </source>
</reference>
<comment type="caution">
    <text evidence="3">The sequence shown here is derived from an EMBL/GenBank/DDBJ whole genome shotgun (WGS) entry which is preliminary data.</text>
</comment>
<evidence type="ECO:0000256" key="1">
    <source>
        <dbReference type="SAM" id="MobiDB-lite"/>
    </source>
</evidence>
<dbReference type="Proteomes" id="UP001345691">
    <property type="component" value="Unassembled WGS sequence"/>
</dbReference>
<evidence type="ECO:0000313" key="3">
    <source>
        <dbReference type="EMBL" id="KAK5067978.1"/>
    </source>
</evidence>
<gene>
    <name evidence="3" type="ORF">LTR69_000095</name>
</gene>